<dbReference type="InterPro" id="IPR018919">
    <property type="entry name" value="DUF2484"/>
</dbReference>
<keyword evidence="1" id="KW-0812">Transmembrane</keyword>
<keyword evidence="3" id="KW-1185">Reference proteome</keyword>
<feature type="transmembrane region" description="Helical" evidence="1">
    <location>
        <begin position="43"/>
        <end position="64"/>
    </location>
</feature>
<dbReference type="Pfam" id="PF10658">
    <property type="entry name" value="DUF2484"/>
    <property type="match status" value="1"/>
</dbReference>
<sequence length="86" mass="9320">MSASLIAACLWVLAATATALLPMRRQYAPGITLLVAAPLLLGWIGWQHGGLVFALALLAFLSMFRNPLIYLARRLAGQPAHRPEEP</sequence>
<reference evidence="2" key="1">
    <citation type="submission" date="2020-05" db="EMBL/GenBank/DDBJ databases">
        <title>Fertoebacter nigrum gen. nov., sp. nov., a new member of the family Rhodobacteraceae.</title>
        <authorList>
            <person name="Szuroczki S."/>
            <person name="Abbaszade G."/>
            <person name="Buni D."/>
            <person name="Schumann P."/>
            <person name="Toth E."/>
        </authorList>
    </citation>
    <scope>NUCLEOTIDE SEQUENCE</scope>
    <source>
        <strain evidence="2">RG-N-1a</strain>
    </source>
</reference>
<keyword evidence="1" id="KW-0472">Membrane</keyword>
<comment type="caution">
    <text evidence="2">The sequence shown here is derived from an EMBL/GenBank/DDBJ whole genome shotgun (WGS) entry which is preliminary data.</text>
</comment>
<name>A0A8X8GSZ9_9RHOB</name>
<dbReference type="AlphaFoldDB" id="A0A8X8GSZ9"/>
<evidence type="ECO:0000313" key="3">
    <source>
        <dbReference type="Proteomes" id="UP000484076"/>
    </source>
</evidence>
<dbReference type="Proteomes" id="UP000484076">
    <property type="component" value="Unassembled WGS sequence"/>
</dbReference>
<organism evidence="2 3">
    <name type="scientific">Fertoeibacter niger</name>
    <dbReference type="NCBI Taxonomy" id="2656921"/>
    <lineage>
        <taxon>Bacteria</taxon>
        <taxon>Pseudomonadati</taxon>
        <taxon>Pseudomonadota</taxon>
        <taxon>Alphaproteobacteria</taxon>
        <taxon>Rhodobacterales</taxon>
        <taxon>Paracoccaceae</taxon>
        <taxon>Fertoeibacter</taxon>
    </lineage>
</organism>
<accession>A0A8X8GSZ9</accession>
<evidence type="ECO:0000256" key="1">
    <source>
        <dbReference type="SAM" id="Phobius"/>
    </source>
</evidence>
<gene>
    <name evidence="2" type="ORF">GEU84_005200</name>
</gene>
<dbReference type="EMBL" id="WHUT02000002">
    <property type="protein sequence ID" value="NUB43773.1"/>
    <property type="molecule type" value="Genomic_DNA"/>
</dbReference>
<keyword evidence="1" id="KW-1133">Transmembrane helix</keyword>
<proteinExistence type="predicted"/>
<evidence type="ECO:0000313" key="2">
    <source>
        <dbReference type="EMBL" id="NUB43773.1"/>
    </source>
</evidence>
<protein>
    <submittedName>
        <fullName evidence="2">DUF2484 family protein</fullName>
    </submittedName>
</protein>
<dbReference type="RefSeq" id="WP_152824180.1">
    <property type="nucleotide sequence ID" value="NZ_WHUT02000002.1"/>
</dbReference>